<dbReference type="GO" id="GO:0005737">
    <property type="term" value="C:cytoplasm"/>
    <property type="evidence" value="ECO:0007669"/>
    <property type="project" value="TreeGrafter"/>
</dbReference>
<dbReference type="Gene3D" id="3.30.390.50">
    <property type="entry name" value="CO dehydrogenase flavoprotein, C-terminal domain"/>
    <property type="match status" value="1"/>
</dbReference>
<evidence type="ECO:0000259" key="8">
    <source>
        <dbReference type="PROSITE" id="PS51733"/>
    </source>
</evidence>
<dbReference type="GO" id="GO:0005524">
    <property type="term" value="F:ATP binding"/>
    <property type="evidence" value="ECO:0007669"/>
    <property type="project" value="UniProtKB-KW"/>
</dbReference>
<dbReference type="Gene3D" id="3.30.930.10">
    <property type="entry name" value="Bira Bifunctional Protein, Domain 2"/>
    <property type="match status" value="1"/>
</dbReference>
<dbReference type="Pfam" id="PF21948">
    <property type="entry name" value="LplA-B_cat"/>
    <property type="match status" value="1"/>
</dbReference>
<evidence type="ECO:0000256" key="1">
    <source>
        <dbReference type="ARBA" id="ARBA00005085"/>
    </source>
</evidence>
<dbReference type="InterPro" id="IPR019491">
    <property type="entry name" value="Lipoate_protein_ligase_C"/>
</dbReference>
<dbReference type="CDD" id="cd16443">
    <property type="entry name" value="LplA"/>
    <property type="match status" value="1"/>
</dbReference>
<proteinExistence type="predicted"/>
<name>A0A831LJP0_9BACT</name>
<dbReference type="InterPro" id="IPR004143">
    <property type="entry name" value="BPL_LPL_catalytic"/>
</dbReference>
<feature type="domain" description="BPL/LPL catalytic" evidence="8">
    <location>
        <begin position="95"/>
        <end position="282"/>
    </location>
</feature>
<dbReference type="Pfam" id="PF10437">
    <property type="entry name" value="Lip_prot_lig_C"/>
    <property type="match status" value="1"/>
</dbReference>
<dbReference type="NCBIfam" id="TIGR00545">
    <property type="entry name" value="lipoyltrans"/>
    <property type="match status" value="1"/>
</dbReference>
<organism evidence="9">
    <name type="scientific">Mariniphaga anaerophila</name>
    <dbReference type="NCBI Taxonomy" id="1484053"/>
    <lineage>
        <taxon>Bacteria</taxon>
        <taxon>Pseudomonadati</taxon>
        <taxon>Bacteroidota</taxon>
        <taxon>Bacteroidia</taxon>
        <taxon>Marinilabiliales</taxon>
        <taxon>Prolixibacteraceae</taxon>
        <taxon>Mariniphaga</taxon>
    </lineage>
</organism>
<comment type="catalytic activity">
    <reaction evidence="7">
        <text>L-lysyl-[lipoyl-carrier protein] + (R)-lipoate + ATP = N(6)-[(R)-lipoyl]-L-lysyl-[lipoyl-carrier protein] + AMP + diphosphate + H(+)</text>
        <dbReference type="Rhea" id="RHEA:49288"/>
        <dbReference type="Rhea" id="RHEA-COMP:10500"/>
        <dbReference type="Rhea" id="RHEA-COMP:10502"/>
        <dbReference type="ChEBI" id="CHEBI:15378"/>
        <dbReference type="ChEBI" id="CHEBI:29969"/>
        <dbReference type="ChEBI" id="CHEBI:30616"/>
        <dbReference type="ChEBI" id="CHEBI:33019"/>
        <dbReference type="ChEBI" id="CHEBI:83088"/>
        <dbReference type="ChEBI" id="CHEBI:83099"/>
        <dbReference type="ChEBI" id="CHEBI:456215"/>
        <dbReference type="EC" id="6.3.1.20"/>
    </reaction>
</comment>
<dbReference type="EMBL" id="DSDK01000241">
    <property type="protein sequence ID" value="HDR50833.1"/>
    <property type="molecule type" value="Genomic_DNA"/>
</dbReference>
<dbReference type="AlphaFoldDB" id="A0A831LJP0"/>
<accession>A0A831LJP0</accession>
<dbReference type="SUPFAM" id="SSF55681">
    <property type="entry name" value="Class II aaRS and biotin synthetases"/>
    <property type="match status" value="1"/>
</dbReference>
<protein>
    <recommendedName>
        <fullName evidence="3">lipoate--protein ligase</fullName>
        <ecNumber evidence="3">6.3.1.20</ecNumber>
    </recommendedName>
</protein>
<comment type="pathway">
    <text evidence="1">Protein modification; protein lipoylation via exogenous pathway; protein N(6)-(lipoyl)lysine from lipoate: step 2/2.</text>
</comment>
<dbReference type="InterPro" id="IPR004562">
    <property type="entry name" value="LipoylTrfase_LipoateP_Ligase"/>
</dbReference>
<keyword evidence="6" id="KW-0067">ATP-binding</keyword>
<evidence type="ECO:0000256" key="3">
    <source>
        <dbReference type="ARBA" id="ARBA00012367"/>
    </source>
</evidence>
<dbReference type="GO" id="GO:0017118">
    <property type="term" value="F:lipoyltransferase activity"/>
    <property type="evidence" value="ECO:0007669"/>
    <property type="project" value="TreeGrafter"/>
</dbReference>
<gene>
    <name evidence="9" type="ORF">ENN90_04320</name>
</gene>
<dbReference type="PANTHER" id="PTHR12561:SF3">
    <property type="entry name" value="LIPOYLTRANSFERASE 1, MITOCHONDRIAL"/>
    <property type="match status" value="1"/>
</dbReference>
<comment type="pathway">
    <text evidence="2">Protein modification; protein lipoylation via exogenous pathway; protein N(6)-(lipoyl)lysine from lipoate: step 1/2.</text>
</comment>
<evidence type="ECO:0000256" key="2">
    <source>
        <dbReference type="ARBA" id="ARBA00005124"/>
    </source>
</evidence>
<comment type="caution">
    <text evidence="9">The sequence shown here is derived from an EMBL/GenBank/DDBJ whole genome shotgun (WGS) entry which is preliminary data.</text>
</comment>
<dbReference type="GO" id="GO:0009249">
    <property type="term" value="P:protein lipoylation"/>
    <property type="evidence" value="ECO:0007669"/>
    <property type="project" value="InterPro"/>
</dbReference>
<evidence type="ECO:0000256" key="4">
    <source>
        <dbReference type="ARBA" id="ARBA00022598"/>
    </source>
</evidence>
<evidence type="ECO:0000256" key="6">
    <source>
        <dbReference type="ARBA" id="ARBA00022840"/>
    </source>
</evidence>
<dbReference type="PROSITE" id="PS51733">
    <property type="entry name" value="BPL_LPL_CATALYTIC"/>
    <property type="match status" value="1"/>
</dbReference>
<sequence length="390" mass="44214">MPSDLSDGSKIIIKIEGFSHILSHAAKAFFYATCINPLDESNGNVKKIIGRIKKSVYFASSKPIFFRQKENMLCIQLKNNDPYFCLAAEEYLLKNFSEDIFMLWQSDNAVVVGKHQNALAEINYPFVYRNNITVARRISGGGTVFHDAGNVNFSYIKNVSSPAEISFKLFTEPVVKALAKLDVKATTSGRNDLLVEGKKISGNAEHIFKNRVLHHGTLLFNSNLLTLGQSIKVIPGKYQGKAVQSNRSVVTNISPFLKKKWSVSDFSSFLLEVQLENEDNSVYELNEKDNRAIQKMVDEKFSTWDWNYGYSPKYSFHNEFLFEGKKLKVELQVEKGRIVSSDCSGDFFTGNELEILNESLVGEKHFYSDIRAKLEEIRLGIPDELVFGFF</sequence>
<dbReference type="UniPathway" id="UPA00537">
    <property type="reaction ID" value="UER00594"/>
</dbReference>
<dbReference type="GO" id="GO:0016979">
    <property type="term" value="F:lipoate-protein ligase activity"/>
    <property type="evidence" value="ECO:0007669"/>
    <property type="project" value="UniProtKB-EC"/>
</dbReference>
<dbReference type="PANTHER" id="PTHR12561">
    <property type="entry name" value="LIPOATE-PROTEIN LIGASE"/>
    <property type="match status" value="1"/>
</dbReference>
<dbReference type="SUPFAM" id="SSF82649">
    <property type="entry name" value="SufE/NifU"/>
    <property type="match status" value="1"/>
</dbReference>
<evidence type="ECO:0000256" key="7">
    <source>
        <dbReference type="ARBA" id="ARBA00048037"/>
    </source>
</evidence>
<dbReference type="Proteomes" id="UP000886047">
    <property type="component" value="Unassembled WGS sequence"/>
</dbReference>
<evidence type="ECO:0000256" key="5">
    <source>
        <dbReference type="ARBA" id="ARBA00022741"/>
    </source>
</evidence>
<dbReference type="InterPro" id="IPR045864">
    <property type="entry name" value="aa-tRNA-synth_II/BPL/LPL"/>
</dbReference>
<keyword evidence="4 9" id="KW-0436">Ligase</keyword>
<evidence type="ECO:0000313" key="9">
    <source>
        <dbReference type="EMBL" id="HDR50833.1"/>
    </source>
</evidence>
<keyword evidence="5" id="KW-0547">Nucleotide-binding</keyword>
<reference evidence="9" key="1">
    <citation type="journal article" date="2020" name="mSystems">
        <title>Genome- and Community-Level Interaction Insights into Carbon Utilization and Element Cycling Functions of Hydrothermarchaeota in Hydrothermal Sediment.</title>
        <authorList>
            <person name="Zhou Z."/>
            <person name="Liu Y."/>
            <person name="Xu W."/>
            <person name="Pan J."/>
            <person name="Luo Z.H."/>
            <person name="Li M."/>
        </authorList>
    </citation>
    <scope>NUCLEOTIDE SEQUENCE [LARGE SCALE GENOMIC DNA]</scope>
    <source>
        <strain evidence="9">SpSt-1217</strain>
    </source>
</reference>
<dbReference type="EC" id="6.3.1.20" evidence="3"/>